<dbReference type="PROSITE" id="PS00061">
    <property type="entry name" value="ADH_SHORT"/>
    <property type="match status" value="1"/>
</dbReference>
<dbReference type="Gene3D" id="3.40.50.720">
    <property type="entry name" value="NAD(P)-binding Rossmann-like Domain"/>
    <property type="match status" value="1"/>
</dbReference>
<evidence type="ECO:0000313" key="4">
    <source>
        <dbReference type="Proteomes" id="UP001501231"/>
    </source>
</evidence>
<sequence>MRGLAGKAFIVAGAGSGIGAAAAVRLAEEGASVVVGDLNAENAEKVAARIGRQGGSAVAVPFDIADESSVDALVRRTLDVFARVDGVHINAADLSPATFERDADPATVPLEIFDRTIAVNLRGHLLLTQRVLPELRERGGSIVYTASAAAITGGSGRSAYAMSKGGLLSLSRHVAHGHGKQGIRSNVVAPGHVLTEGVLSRAANDKSLLERSLAGVPSTRLGEAADIAAAVAFLLSDDATWINGQILSIDGGATMR</sequence>
<proteinExistence type="inferred from homology"/>
<name>A0ABP5VRX2_9ACTN</name>
<evidence type="ECO:0000313" key="3">
    <source>
        <dbReference type="EMBL" id="GAA2410322.1"/>
    </source>
</evidence>
<evidence type="ECO:0000256" key="1">
    <source>
        <dbReference type="ARBA" id="ARBA00006484"/>
    </source>
</evidence>
<keyword evidence="4" id="KW-1185">Reference proteome</keyword>
<dbReference type="InterPro" id="IPR020904">
    <property type="entry name" value="Sc_DH/Rdtase_CS"/>
</dbReference>
<keyword evidence="2" id="KW-0560">Oxidoreductase</keyword>
<reference evidence="4" key="1">
    <citation type="journal article" date="2019" name="Int. J. Syst. Evol. Microbiol.">
        <title>The Global Catalogue of Microorganisms (GCM) 10K type strain sequencing project: providing services to taxonomists for standard genome sequencing and annotation.</title>
        <authorList>
            <consortium name="The Broad Institute Genomics Platform"/>
            <consortium name="The Broad Institute Genome Sequencing Center for Infectious Disease"/>
            <person name="Wu L."/>
            <person name="Ma J."/>
        </authorList>
    </citation>
    <scope>NUCLEOTIDE SEQUENCE [LARGE SCALE GENOMIC DNA]</scope>
    <source>
        <strain evidence="4">JCM 3325</strain>
    </source>
</reference>
<dbReference type="InterPro" id="IPR002347">
    <property type="entry name" value="SDR_fam"/>
</dbReference>
<protein>
    <submittedName>
        <fullName evidence="3">SDR family oxidoreductase</fullName>
    </submittedName>
</protein>
<dbReference type="Pfam" id="PF13561">
    <property type="entry name" value="adh_short_C2"/>
    <property type="match status" value="1"/>
</dbReference>
<dbReference type="InterPro" id="IPR036291">
    <property type="entry name" value="NAD(P)-bd_dom_sf"/>
</dbReference>
<dbReference type="RefSeq" id="WP_344588277.1">
    <property type="nucleotide sequence ID" value="NZ_BAAARW010000006.1"/>
</dbReference>
<gene>
    <name evidence="3" type="ORF">GCM10010191_18900</name>
</gene>
<evidence type="ECO:0000256" key="2">
    <source>
        <dbReference type="ARBA" id="ARBA00023002"/>
    </source>
</evidence>
<dbReference type="Proteomes" id="UP001501231">
    <property type="component" value="Unassembled WGS sequence"/>
</dbReference>
<dbReference type="EMBL" id="BAAARW010000006">
    <property type="protein sequence ID" value="GAA2410322.1"/>
    <property type="molecule type" value="Genomic_DNA"/>
</dbReference>
<comment type="caution">
    <text evidence="3">The sequence shown here is derived from an EMBL/GenBank/DDBJ whole genome shotgun (WGS) entry which is preliminary data.</text>
</comment>
<dbReference type="SUPFAM" id="SSF51735">
    <property type="entry name" value="NAD(P)-binding Rossmann-fold domains"/>
    <property type="match status" value="1"/>
</dbReference>
<dbReference type="PANTHER" id="PTHR24321:SF14">
    <property type="entry name" value="SHORT-CHAIN TYPE DEHYDROGENASE_REDUCTASE BLR2146-RELATED"/>
    <property type="match status" value="1"/>
</dbReference>
<comment type="similarity">
    <text evidence="1">Belongs to the short-chain dehydrogenases/reductases (SDR) family.</text>
</comment>
<dbReference type="PANTHER" id="PTHR24321">
    <property type="entry name" value="DEHYDROGENASES, SHORT CHAIN"/>
    <property type="match status" value="1"/>
</dbReference>
<organism evidence="3 4">
    <name type="scientific">Actinomadura vinacea</name>
    <dbReference type="NCBI Taxonomy" id="115336"/>
    <lineage>
        <taxon>Bacteria</taxon>
        <taxon>Bacillati</taxon>
        <taxon>Actinomycetota</taxon>
        <taxon>Actinomycetes</taxon>
        <taxon>Streptosporangiales</taxon>
        <taxon>Thermomonosporaceae</taxon>
        <taxon>Actinomadura</taxon>
    </lineage>
</organism>
<dbReference type="PRINTS" id="PR00081">
    <property type="entry name" value="GDHRDH"/>
</dbReference>
<accession>A0ABP5VRX2</accession>